<feature type="region of interest" description="Disordered" evidence="1">
    <location>
        <begin position="64"/>
        <end position="84"/>
    </location>
</feature>
<gene>
    <name evidence="2" type="ORF">L9F63_000168</name>
</gene>
<name>A0AAD8AMV2_DIPPU</name>
<dbReference type="EMBL" id="JASPKZ010000006">
    <property type="protein sequence ID" value="KAJ9601635.1"/>
    <property type="molecule type" value="Genomic_DNA"/>
</dbReference>
<comment type="caution">
    <text evidence="2">The sequence shown here is derived from an EMBL/GenBank/DDBJ whole genome shotgun (WGS) entry which is preliminary data.</text>
</comment>
<accession>A0AAD8AMV2</accession>
<feature type="compositionally biased region" description="Basic and acidic residues" evidence="1">
    <location>
        <begin position="68"/>
        <end position="84"/>
    </location>
</feature>
<feature type="non-terminal residue" evidence="2">
    <location>
        <position position="1"/>
    </location>
</feature>
<reference evidence="2" key="2">
    <citation type="submission" date="2023-05" db="EMBL/GenBank/DDBJ databases">
        <authorList>
            <person name="Fouks B."/>
        </authorList>
    </citation>
    <scope>NUCLEOTIDE SEQUENCE</scope>
    <source>
        <strain evidence="2">Stay&amp;Tobe</strain>
        <tissue evidence="2">Testes</tissue>
    </source>
</reference>
<feature type="non-terminal residue" evidence="2">
    <location>
        <position position="84"/>
    </location>
</feature>
<evidence type="ECO:0000313" key="3">
    <source>
        <dbReference type="Proteomes" id="UP001233999"/>
    </source>
</evidence>
<dbReference type="AlphaFoldDB" id="A0AAD8AMV2"/>
<protein>
    <submittedName>
        <fullName evidence="2">Uncharacterized protein</fullName>
    </submittedName>
</protein>
<sequence length="84" mass="9569">ANTINIGPTGFGVQNRRSVKVATIKENPEPGLRQLARVNSLILPGNSHDNRTCATKELPTTRWRRERRCKERNGDYTKNKTNHD</sequence>
<keyword evidence="3" id="KW-1185">Reference proteome</keyword>
<dbReference type="Proteomes" id="UP001233999">
    <property type="component" value="Unassembled WGS sequence"/>
</dbReference>
<proteinExistence type="predicted"/>
<organism evidence="2 3">
    <name type="scientific">Diploptera punctata</name>
    <name type="common">Pacific beetle cockroach</name>
    <dbReference type="NCBI Taxonomy" id="6984"/>
    <lineage>
        <taxon>Eukaryota</taxon>
        <taxon>Metazoa</taxon>
        <taxon>Ecdysozoa</taxon>
        <taxon>Arthropoda</taxon>
        <taxon>Hexapoda</taxon>
        <taxon>Insecta</taxon>
        <taxon>Pterygota</taxon>
        <taxon>Neoptera</taxon>
        <taxon>Polyneoptera</taxon>
        <taxon>Dictyoptera</taxon>
        <taxon>Blattodea</taxon>
        <taxon>Blaberoidea</taxon>
        <taxon>Blaberidae</taxon>
        <taxon>Diplopterinae</taxon>
        <taxon>Diploptera</taxon>
    </lineage>
</organism>
<evidence type="ECO:0000256" key="1">
    <source>
        <dbReference type="SAM" id="MobiDB-lite"/>
    </source>
</evidence>
<evidence type="ECO:0000313" key="2">
    <source>
        <dbReference type="EMBL" id="KAJ9601635.1"/>
    </source>
</evidence>
<reference evidence="2" key="1">
    <citation type="journal article" date="2023" name="IScience">
        <title>Live-bearing cockroach genome reveals convergent evolutionary mechanisms linked to viviparity in insects and beyond.</title>
        <authorList>
            <person name="Fouks B."/>
            <person name="Harrison M.C."/>
            <person name="Mikhailova A.A."/>
            <person name="Marchal E."/>
            <person name="English S."/>
            <person name="Carruthers M."/>
            <person name="Jennings E.C."/>
            <person name="Chiamaka E.L."/>
            <person name="Frigard R.A."/>
            <person name="Pippel M."/>
            <person name="Attardo G.M."/>
            <person name="Benoit J.B."/>
            <person name="Bornberg-Bauer E."/>
            <person name="Tobe S.S."/>
        </authorList>
    </citation>
    <scope>NUCLEOTIDE SEQUENCE</scope>
    <source>
        <strain evidence="2">Stay&amp;Tobe</strain>
    </source>
</reference>